<keyword evidence="1" id="KW-0472">Membrane</keyword>
<dbReference type="AlphaFoldDB" id="A0A8H4PNA6"/>
<evidence type="ECO:0000313" key="3">
    <source>
        <dbReference type="Proteomes" id="UP000557566"/>
    </source>
</evidence>
<keyword evidence="1" id="KW-1133">Transmembrane helix</keyword>
<name>A0A8H4PNA6_9HYPO</name>
<feature type="transmembrane region" description="Helical" evidence="1">
    <location>
        <begin position="62"/>
        <end position="83"/>
    </location>
</feature>
<dbReference type="EMBL" id="JAAVMX010000009">
    <property type="protein sequence ID" value="KAF4504685.1"/>
    <property type="molecule type" value="Genomic_DNA"/>
</dbReference>
<evidence type="ECO:0000256" key="1">
    <source>
        <dbReference type="SAM" id="Phobius"/>
    </source>
</evidence>
<reference evidence="2 3" key="1">
    <citation type="journal article" date="2020" name="Genome Biol. Evol.">
        <title>A new high-quality draft genome assembly of the Chinese cordyceps Ophiocordyceps sinensis.</title>
        <authorList>
            <person name="Shu R."/>
            <person name="Zhang J."/>
            <person name="Meng Q."/>
            <person name="Zhang H."/>
            <person name="Zhou G."/>
            <person name="Li M."/>
            <person name="Wu P."/>
            <person name="Zhao Y."/>
            <person name="Chen C."/>
            <person name="Qin Q."/>
        </authorList>
    </citation>
    <scope>NUCLEOTIDE SEQUENCE [LARGE SCALE GENOMIC DNA]</scope>
    <source>
        <strain evidence="2 3">IOZ07</strain>
    </source>
</reference>
<evidence type="ECO:0000313" key="2">
    <source>
        <dbReference type="EMBL" id="KAF4504685.1"/>
    </source>
</evidence>
<sequence>MSIFDGDQRRKEHFSSNINHHYTAICAPHSICHEASTRTVTTKYLAMQKVPLVLMTMKDADIISTSMLVVAFLDLVVNVHFWIVDTTEKLRRAGSRPSARSAGWRTYLPLRSRHGRRG</sequence>
<comment type="caution">
    <text evidence="2">The sequence shown here is derived from an EMBL/GenBank/DDBJ whole genome shotgun (WGS) entry which is preliminary data.</text>
</comment>
<keyword evidence="3" id="KW-1185">Reference proteome</keyword>
<protein>
    <submittedName>
        <fullName evidence="2">Uncharacterized protein</fullName>
    </submittedName>
</protein>
<dbReference type="Proteomes" id="UP000557566">
    <property type="component" value="Unassembled WGS sequence"/>
</dbReference>
<proteinExistence type="predicted"/>
<organism evidence="2 3">
    <name type="scientific">Ophiocordyceps sinensis</name>
    <dbReference type="NCBI Taxonomy" id="72228"/>
    <lineage>
        <taxon>Eukaryota</taxon>
        <taxon>Fungi</taxon>
        <taxon>Dikarya</taxon>
        <taxon>Ascomycota</taxon>
        <taxon>Pezizomycotina</taxon>
        <taxon>Sordariomycetes</taxon>
        <taxon>Hypocreomycetidae</taxon>
        <taxon>Hypocreales</taxon>
        <taxon>Ophiocordycipitaceae</taxon>
        <taxon>Ophiocordyceps</taxon>
    </lineage>
</organism>
<keyword evidence="1" id="KW-0812">Transmembrane</keyword>
<gene>
    <name evidence="2" type="ORF">G6O67_008106</name>
</gene>
<accession>A0A8H4PNA6</accession>